<dbReference type="EMBL" id="JALBUR010000001">
    <property type="protein sequence ID" value="MDX8418489.1"/>
    <property type="molecule type" value="Genomic_DNA"/>
</dbReference>
<dbReference type="RefSeq" id="WP_370595204.1">
    <property type="nucleotide sequence ID" value="NZ_JALBUR010000001.1"/>
</dbReference>
<keyword evidence="3" id="KW-1185">Reference proteome</keyword>
<keyword evidence="1" id="KW-1133">Transmembrane helix</keyword>
<feature type="transmembrane region" description="Helical" evidence="1">
    <location>
        <begin position="106"/>
        <end position="127"/>
    </location>
</feature>
<sequence>MTKPFLPAPKKANMILCGIIVPVITALPLLLNNPIRYNWTGLLQMPSWRPAILMITCLDGLLCLHAIHMLQKNTVIKHERFLIILLAVLMVSAICMPYSHSASLSAQMHILLALAAFILLQYFLYALRDLNRNAWMWYLACLFAAVLLIVTYDAITGLAELCLCFGVCGFFAICSAK</sequence>
<gene>
    <name evidence="2" type="ORF">MOZ60_00090</name>
</gene>
<evidence type="ECO:0000256" key="1">
    <source>
        <dbReference type="SAM" id="Phobius"/>
    </source>
</evidence>
<reference evidence="2 3" key="1">
    <citation type="submission" date="2022-03" db="EMBL/GenBank/DDBJ databases">
        <title>Novel taxa within the pig intestine.</title>
        <authorList>
            <person name="Wylensek D."/>
            <person name="Bishof K."/>
            <person name="Afrizal A."/>
            <person name="Clavel T."/>
        </authorList>
    </citation>
    <scope>NUCLEOTIDE SEQUENCE [LARGE SCALE GENOMIC DNA]</scope>
    <source>
        <strain evidence="2 3">CLA-KB-P133</strain>
    </source>
</reference>
<dbReference type="AlphaFoldDB" id="A0AB35U1G5"/>
<evidence type="ECO:0000313" key="2">
    <source>
        <dbReference type="EMBL" id="MDX8418489.1"/>
    </source>
</evidence>
<dbReference type="Proteomes" id="UP001286174">
    <property type="component" value="Unassembled WGS sequence"/>
</dbReference>
<feature type="transmembrane region" description="Helical" evidence="1">
    <location>
        <begin position="51"/>
        <end position="70"/>
    </location>
</feature>
<protein>
    <submittedName>
        <fullName evidence="2">Uncharacterized protein</fullName>
    </submittedName>
</protein>
<comment type="caution">
    <text evidence="2">The sequence shown here is derived from an EMBL/GenBank/DDBJ whole genome shotgun (WGS) entry which is preliminary data.</text>
</comment>
<evidence type="ECO:0000313" key="3">
    <source>
        <dbReference type="Proteomes" id="UP001286174"/>
    </source>
</evidence>
<feature type="transmembrane region" description="Helical" evidence="1">
    <location>
        <begin position="12"/>
        <end position="31"/>
    </location>
</feature>
<feature type="transmembrane region" description="Helical" evidence="1">
    <location>
        <begin position="82"/>
        <end position="100"/>
    </location>
</feature>
<name>A0AB35U1G5_9FIRM</name>
<keyword evidence="1" id="KW-0472">Membrane</keyword>
<feature type="transmembrane region" description="Helical" evidence="1">
    <location>
        <begin position="158"/>
        <end position="176"/>
    </location>
</feature>
<proteinExistence type="predicted"/>
<keyword evidence="1" id="KW-0812">Transmembrane</keyword>
<feature type="transmembrane region" description="Helical" evidence="1">
    <location>
        <begin position="134"/>
        <end position="152"/>
    </location>
</feature>
<organism evidence="2 3">
    <name type="scientific">Grylomicrobium aquisgranensis</name>
    <dbReference type="NCBI Taxonomy" id="2926318"/>
    <lineage>
        <taxon>Bacteria</taxon>
        <taxon>Bacillati</taxon>
        <taxon>Bacillota</taxon>
        <taxon>Erysipelotrichia</taxon>
        <taxon>Erysipelotrichales</taxon>
        <taxon>Erysipelotrichaceae</taxon>
        <taxon>Grylomicrobium</taxon>
    </lineage>
</organism>
<accession>A0AB35U1G5</accession>